<organism evidence="2 3">
    <name type="scientific">Tribonema minus</name>
    <dbReference type="NCBI Taxonomy" id="303371"/>
    <lineage>
        <taxon>Eukaryota</taxon>
        <taxon>Sar</taxon>
        <taxon>Stramenopiles</taxon>
        <taxon>Ochrophyta</taxon>
        <taxon>PX clade</taxon>
        <taxon>Xanthophyceae</taxon>
        <taxon>Tribonematales</taxon>
        <taxon>Tribonemataceae</taxon>
        <taxon>Tribonema</taxon>
    </lineage>
</organism>
<evidence type="ECO:0000259" key="1">
    <source>
        <dbReference type="PROSITE" id="PS50053"/>
    </source>
</evidence>
<dbReference type="EMBL" id="JAFCMP010000224">
    <property type="protein sequence ID" value="KAG5182706.1"/>
    <property type="molecule type" value="Genomic_DNA"/>
</dbReference>
<comment type="caution">
    <text evidence="2">The sequence shown here is derived from an EMBL/GenBank/DDBJ whole genome shotgun (WGS) entry which is preliminary data.</text>
</comment>
<dbReference type="AlphaFoldDB" id="A0A835YWG3"/>
<feature type="domain" description="Ubiquitin-like" evidence="1">
    <location>
        <begin position="1"/>
        <end position="80"/>
    </location>
</feature>
<dbReference type="PANTHER" id="PTHR47725">
    <property type="entry name" value="OS03G0364000 PROTEIN"/>
    <property type="match status" value="1"/>
</dbReference>
<proteinExistence type="predicted"/>
<dbReference type="Gene3D" id="3.10.20.90">
    <property type="entry name" value="Phosphatidylinositol 3-kinase Catalytic Subunit, Chain A, domain 1"/>
    <property type="match status" value="1"/>
</dbReference>
<dbReference type="Proteomes" id="UP000664859">
    <property type="component" value="Unassembled WGS sequence"/>
</dbReference>
<dbReference type="SUPFAM" id="SSF54236">
    <property type="entry name" value="Ubiquitin-like"/>
    <property type="match status" value="1"/>
</dbReference>
<dbReference type="PANTHER" id="PTHR47725:SF2">
    <property type="entry name" value="UBIQUITIN-LIKE DOMAIN-CONTAINING PROTEIN"/>
    <property type="match status" value="1"/>
</dbReference>
<sequence length="101" mass="11502">MSMYVRLKRKSTTIFLHVEPSDNFQSIKQRAAPLLKTEPGQIGLFTSEDKARELVDLATVGDQEILNDQVLYMVLRKGGDSYEDVEIPMYTEYGGDEKEGR</sequence>
<evidence type="ECO:0000313" key="3">
    <source>
        <dbReference type="Proteomes" id="UP000664859"/>
    </source>
</evidence>
<keyword evidence="3" id="KW-1185">Reference proteome</keyword>
<name>A0A835YWG3_9STRA</name>
<dbReference type="OrthoDB" id="428577at2759"/>
<dbReference type="InterPro" id="IPR000626">
    <property type="entry name" value="Ubiquitin-like_dom"/>
</dbReference>
<dbReference type="PROSITE" id="PS50053">
    <property type="entry name" value="UBIQUITIN_2"/>
    <property type="match status" value="1"/>
</dbReference>
<evidence type="ECO:0000313" key="2">
    <source>
        <dbReference type="EMBL" id="KAG5182706.1"/>
    </source>
</evidence>
<protein>
    <recommendedName>
        <fullName evidence="1">Ubiquitin-like domain-containing protein</fullName>
    </recommendedName>
</protein>
<gene>
    <name evidence="2" type="ORF">JKP88DRAFT_220709</name>
</gene>
<dbReference type="InterPro" id="IPR029071">
    <property type="entry name" value="Ubiquitin-like_domsf"/>
</dbReference>
<reference evidence="2" key="1">
    <citation type="submission" date="2021-02" db="EMBL/GenBank/DDBJ databases">
        <title>First Annotated Genome of the Yellow-green Alga Tribonema minus.</title>
        <authorList>
            <person name="Mahan K.M."/>
        </authorList>
    </citation>
    <scope>NUCLEOTIDE SEQUENCE</scope>
    <source>
        <strain evidence="2">UTEX B ZZ1240</strain>
    </source>
</reference>
<accession>A0A835YWG3</accession>